<dbReference type="AlphaFoldDB" id="A0A364XU21"/>
<comment type="caution">
    <text evidence="2">The sequence shown here is derived from an EMBL/GenBank/DDBJ whole genome shotgun (WGS) entry which is preliminary data.</text>
</comment>
<organism evidence="2 3">
    <name type="scientific">Pseudochryseolinea flava</name>
    <dbReference type="NCBI Taxonomy" id="2059302"/>
    <lineage>
        <taxon>Bacteria</taxon>
        <taxon>Pseudomonadati</taxon>
        <taxon>Bacteroidota</taxon>
        <taxon>Cytophagia</taxon>
        <taxon>Cytophagales</taxon>
        <taxon>Fulvivirgaceae</taxon>
        <taxon>Pseudochryseolinea</taxon>
    </lineage>
</organism>
<sequence>MEFIVKTTHETIWETILNSQLATVLLTLLAASFGYFVKEFASGRKERKKDRERVLLEFMKLTELRLQKIIQKVLTDTWTDFHSRMFNITGNPHDREMVLDNLKISNKLGDEIMEINAELIKNRVEFQIKSKLKKDEITRLNLLIEQVINFAARHPYNFNSMDAQQLVQLSGSITPDAYRSINGTIRPRMIGLSNDLLNFLRERL</sequence>
<feature type="transmembrane region" description="Helical" evidence="1">
    <location>
        <begin position="20"/>
        <end position="37"/>
    </location>
</feature>
<reference evidence="2 3" key="1">
    <citation type="submission" date="2018-06" db="EMBL/GenBank/DDBJ databases">
        <title>Chryseolinea flavus sp. nov., a member of the phylum Bacteroidetes isolated from soil.</title>
        <authorList>
            <person name="Li Y."/>
            <person name="Wang J."/>
        </authorList>
    </citation>
    <scope>NUCLEOTIDE SEQUENCE [LARGE SCALE GENOMIC DNA]</scope>
    <source>
        <strain evidence="2 3">SDU1-6</strain>
    </source>
</reference>
<accession>A0A364XU21</accession>
<keyword evidence="1" id="KW-0472">Membrane</keyword>
<evidence type="ECO:0000313" key="2">
    <source>
        <dbReference type="EMBL" id="RAV97614.1"/>
    </source>
</evidence>
<dbReference type="Proteomes" id="UP000251889">
    <property type="component" value="Unassembled WGS sequence"/>
</dbReference>
<proteinExistence type="predicted"/>
<keyword evidence="1" id="KW-0812">Transmembrane</keyword>
<protein>
    <submittedName>
        <fullName evidence="2">Uncharacterized protein</fullName>
    </submittedName>
</protein>
<evidence type="ECO:0000313" key="3">
    <source>
        <dbReference type="Proteomes" id="UP000251889"/>
    </source>
</evidence>
<keyword evidence="3" id="KW-1185">Reference proteome</keyword>
<gene>
    <name evidence="2" type="ORF">DQQ10_27510</name>
</gene>
<name>A0A364XU21_9BACT</name>
<dbReference type="EMBL" id="QMFY01000034">
    <property type="protein sequence ID" value="RAV97614.1"/>
    <property type="molecule type" value="Genomic_DNA"/>
</dbReference>
<evidence type="ECO:0000256" key="1">
    <source>
        <dbReference type="SAM" id="Phobius"/>
    </source>
</evidence>
<keyword evidence="1" id="KW-1133">Transmembrane helix</keyword>
<dbReference type="RefSeq" id="WP_112750170.1">
    <property type="nucleotide sequence ID" value="NZ_QMFY01000034.1"/>
</dbReference>